<accession>A0A1F6NT43</accession>
<sequence>MKNNKISQRCWNCKHSQVAGDDREGTIFYICRFTGVPTESDGLYCDGWKKNEYSGGWKKNERE</sequence>
<protein>
    <submittedName>
        <fullName evidence="1">Uncharacterized protein</fullName>
    </submittedName>
</protein>
<comment type="caution">
    <text evidence="1">The sequence shown here is derived from an EMBL/GenBank/DDBJ whole genome shotgun (WGS) entry which is preliminary data.</text>
</comment>
<dbReference type="EMBL" id="MFQP01000061">
    <property type="protein sequence ID" value="OGH87079.1"/>
    <property type="molecule type" value="Genomic_DNA"/>
</dbReference>
<gene>
    <name evidence="1" type="ORF">A2206_01360</name>
</gene>
<dbReference type="Proteomes" id="UP000177151">
    <property type="component" value="Unassembled WGS sequence"/>
</dbReference>
<dbReference type="AlphaFoldDB" id="A0A1F6NT43"/>
<proteinExistence type="predicted"/>
<evidence type="ECO:0000313" key="2">
    <source>
        <dbReference type="Proteomes" id="UP000177151"/>
    </source>
</evidence>
<reference evidence="1 2" key="1">
    <citation type="journal article" date="2016" name="Nat. Commun.">
        <title>Thousands of microbial genomes shed light on interconnected biogeochemical processes in an aquifer system.</title>
        <authorList>
            <person name="Anantharaman K."/>
            <person name="Brown C.T."/>
            <person name="Hug L.A."/>
            <person name="Sharon I."/>
            <person name="Castelle C.J."/>
            <person name="Probst A.J."/>
            <person name="Thomas B.C."/>
            <person name="Singh A."/>
            <person name="Wilkins M.J."/>
            <person name="Karaoz U."/>
            <person name="Brodie E.L."/>
            <person name="Williams K.H."/>
            <person name="Hubbard S.S."/>
            <person name="Banfield J.F."/>
        </authorList>
    </citation>
    <scope>NUCLEOTIDE SEQUENCE [LARGE SCALE GENOMIC DNA]</scope>
</reference>
<name>A0A1F6NT43_9BACT</name>
<organism evidence="1 2">
    <name type="scientific">Candidatus Magasanikbacteria bacterium RIFOXYA1_FULL_40_8</name>
    <dbReference type="NCBI Taxonomy" id="1798694"/>
    <lineage>
        <taxon>Bacteria</taxon>
        <taxon>Candidatus Magasanikiibacteriota</taxon>
    </lineage>
</organism>
<evidence type="ECO:0000313" key="1">
    <source>
        <dbReference type="EMBL" id="OGH87079.1"/>
    </source>
</evidence>